<keyword evidence="2" id="KW-1185">Reference proteome</keyword>
<dbReference type="Proteomes" id="UP001595616">
    <property type="component" value="Unassembled WGS sequence"/>
</dbReference>
<evidence type="ECO:0000313" key="1">
    <source>
        <dbReference type="EMBL" id="MFC3812078.1"/>
    </source>
</evidence>
<comment type="caution">
    <text evidence="1">The sequence shown here is derived from an EMBL/GenBank/DDBJ whole genome shotgun (WGS) entry which is preliminary data.</text>
</comment>
<dbReference type="EMBL" id="JBHRYQ010000001">
    <property type="protein sequence ID" value="MFC3812078.1"/>
    <property type="molecule type" value="Genomic_DNA"/>
</dbReference>
<evidence type="ECO:0000313" key="2">
    <source>
        <dbReference type="Proteomes" id="UP001595616"/>
    </source>
</evidence>
<gene>
    <name evidence="1" type="ORF">ACFOOI_15565</name>
</gene>
<protein>
    <recommendedName>
        <fullName evidence="3">DUF4402 domain-containing protein</fullName>
    </recommendedName>
</protein>
<organism evidence="1 2">
    <name type="scientific">Lacihabitans lacunae</name>
    <dbReference type="NCBI Taxonomy" id="1028214"/>
    <lineage>
        <taxon>Bacteria</taxon>
        <taxon>Pseudomonadati</taxon>
        <taxon>Bacteroidota</taxon>
        <taxon>Cytophagia</taxon>
        <taxon>Cytophagales</taxon>
        <taxon>Leadbetterellaceae</taxon>
        <taxon>Lacihabitans</taxon>
    </lineage>
</organism>
<reference evidence="2" key="1">
    <citation type="journal article" date="2019" name="Int. J. Syst. Evol. Microbiol.">
        <title>The Global Catalogue of Microorganisms (GCM) 10K type strain sequencing project: providing services to taxonomists for standard genome sequencing and annotation.</title>
        <authorList>
            <consortium name="The Broad Institute Genomics Platform"/>
            <consortium name="The Broad Institute Genome Sequencing Center for Infectious Disease"/>
            <person name="Wu L."/>
            <person name="Ma J."/>
        </authorList>
    </citation>
    <scope>NUCLEOTIDE SEQUENCE [LARGE SCALE GENOMIC DNA]</scope>
    <source>
        <strain evidence="2">CECT 7956</strain>
    </source>
</reference>
<evidence type="ECO:0008006" key="3">
    <source>
        <dbReference type="Google" id="ProtNLM"/>
    </source>
</evidence>
<sequence>MKILYIFLLICLGQSVFGQYINTVGSWYPSVSSSTISDAGLDYTSGLKVQSASSQTSISLSLEGGIFNILFNNWQVEVNRFDSNWNSNLSLEVRRTSNGSGTIFGSISGGTIFQEVTPNSKSFFNGVGNYSGIGIQYQISGLSVLIPADTYSTTVMFTLIDI</sequence>
<accession>A0ABV7Z0Y2</accession>
<dbReference type="RefSeq" id="WP_379838940.1">
    <property type="nucleotide sequence ID" value="NZ_JBHRYQ010000001.1"/>
</dbReference>
<name>A0ABV7Z0Y2_9BACT</name>
<proteinExistence type="predicted"/>